<dbReference type="Pfam" id="PF01549">
    <property type="entry name" value="ShK"/>
    <property type="match status" value="1"/>
</dbReference>
<keyword evidence="7" id="KW-1185">Reference proteome</keyword>
<comment type="caution">
    <text evidence="6">The sequence shown here is derived from an EMBL/GenBank/DDBJ whole genome shotgun (WGS) entry which is preliminary data.</text>
</comment>
<dbReference type="PANTHER" id="PTHR15261:SF4">
    <property type="entry name" value="THROMBOSPONDIN-TYPE LAMININ G DOMAIN AND EAR REPEAT-CONTAINING PROTEIN"/>
    <property type="match status" value="1"/>
</dbReference>
<evidence type="ECO:0000256" key="2">
    <source>
        <dbReference type="ARBA" id="ARBA00022737"/>
    </source>
</evidence>
<dbReference type="InterPro" id="IPR003582">
    <property type="entry name" value="ShKT_dom"/>
</dbReference>
<evidence type="ECO:0000256" key="3">
    <source>
        <dbReference type="SAM" id="SignalP"/>
    </source>
</evidence>
<gene>
    <name evidence="5" type="ORF">CCMP2556_LOCUS5188</name>
    <name evidence="6" type="ORF">CCMP2556_LOCUS5368</name>
</gene>
<feature type="chain" id="PRO_5045029104" description="ShKT domain-containing protein" evidence="3">
    <location>
        <begin position="16"/>
        <end position="439"/>
    </location>
</feature>
<dbReference type="EMBL" id="CAXAMN010002237">
    <property type="protein sequence ID" value="CAK8998736.1"/>
    <property type="molecule type" value="Genomic_DNA"/>
</dbReference>
<evidence type="ECO:0000259" key="4">
    <source>
        <dbReference type="PROSITE" id="PS51670"/>
    </source>
</evidence>
<dbReference type="PROSITE" id="PS51670">
    <property type="entry name" value="SHKT"/>
    <property type="match status" value="1"/>
</dbReference>
<name>A0ABP0I9Z7_9DINO</name>
<dbReference type="Pfam" id="PF03736">
    <property type="entry name" value="EPTP"/>
    <property type="match status" value="1"/>
</dbReference>
<feature type="domain" description="ShKT" evidence="4">
    <location>
        <begin position="22"/>
        <end position="60"/>
    </location>
</feature>
<dbReference type="InterPro" id="IPR005492">
    <property type="entry name" value="EPTP"/>
</dbReference>
<keyword evidence="1 3" id="KW-0732">Signal</keyword>
<organism evidence="6 7">
    <name type="scientific">Durusdinium trenchii</name>
    <dbReference type="NCBI Taxonomy" id="1381693"/>
    <lineage>
        <taxon>Eukaryota</taxon>
        <taxon>Sar</taxon>
        <taxon>Alveolata</taxon>
        <taxon>Dinophyceae</taxon>
        <taxon>Suessiales</taxon>
        <taxon>Symbiodiniaceae</taxon>
        <taxon>Durusdinium</taxon>
    </lineage>
</organism>
<dbReference type="PROSITE" id="PS50912">
    <property type="entry name" value="EAR"/>
    <property type="match status" value="2"/>
</dbReference>
<keyword evidence="2" id="KW-0677">Repeat</keyword>
<accession>A0ABP0I9Z7</accession>
<dbReference type="SMART" id="SM00254">
    <property type="entry name" value="ShKT"/>
    <property type="match status" value="1"/>
</dbReference>
<evidence type="ECO:0000313" key="6">
    <source>
        <dbReference type="EMBL" id="CAK8998736.1"/>
    </source>
</evidence>
<reference evidence="6 7" key="1">
    <citation type="submission" date="2024-02" db="EMBL/GenBank/DDBJ databases">
        <authorList>
            <person name="Chen Y."/>
            <person name="Shah S."/>
            <person name="Dougan E. K."/>
            <person name="Thang M."/>
            <person name="Chan C."/>
        </authorList>
    </citation>
    <scope>NUCLEOTIDE SEQUENCE [LARGE SCALE GENOMIC DNA]</scope>
</reference>
<proteinExistence type="predicted"/>
<dbReference type="InterPro" id="IPR009039">
    <property type="entry name" value="EAR"/>
</dbReference>
<evidence type="ECO:0000313" key="7">
    <source>
        <dbReference type="Proteomes" id="UP001642484"/>
    </source>
</evidence>
<protein>
    <recommendedName>
        <fullName evidence="4">ShKT domain-containing protein</fullName>
    </recommendedName>
</protein>
<dbReference type="InterPro" id="IPR011047">
    <property type="entry name" value="Quinoprotein_ADH-like_sf"/>
</dbReference>
<dbReference type="EMBL" id="CAXAMN010002213">
    <property type="protein sequence ID" value="CAK8998287.1"/>
    <property type="molecule type" value="Genomic_DNA"/>
</dbReference>
<sequence length="439" mass="49722">MKSVFRLWILNFAASLELPDWCQDKREDCHRYIGRGPLGGGCERHAEYMRMFCARTCHFCDEPEDALQTAQIQIADSQIHLLTARGVRRWHFMELPVKGPVDSCPVGESNEAQRNTSCSIYSWRTHLASARFYDSLSHNLNSSVYRWDPLASRFERHQALPTSGAWALSSFKLAGQYYLALASFFDGFSRQLSSPIYRWDVLTDAFVWHQDLQTEGAKDVEFLLLSDSSGVLAFAETNANDNAGTCRLFHWAHRLRAFEPLQVLPTAGAYDVETFMPSTGEKAIVVVHEDGAEVYGTRWQDGELAGFSLLQELKIGHGRDAEHFQWAGRDLLALSVFRSEQSYEVETLVYEWDASSRTLIEVQGLQSAGAFDAEYLEFREPMLLVANQRLGVSRMYSFNSTSCDQLLCPLAEFKTPGVYNVAYNVSEVVGFLAIANFWD</sequence>
<dbReference type="SUPFAM" id="SSF50998">
    <property type="entry name" value="Quinoprotein alcohol dehydrogenase-like"/>
    <property type="match status" value="1"/>
</dbReference>
<evidence type="ECO:0000256" key="1">
    <source>
        <dbReference type="ARBA" id="ARBA00022729"/>
    </source>
</evidence>
<dbReference type="PANTHER" id="PTHR15261">
    <property type="entry name" value="THROMBOSPONDIN-TYPE LAMININ G DOMAIN AND EAR REPEAT-CONTAINING"/>
    <property type="match status" value="1"/>
</dbReference>
<dbReference type="Proteomes" id="UP001642484">
    <property type="component" value="Unassembled WGS sequence"/>
</dbReference>
<evidence type="ECO:0000313" key="5">
    <source>
        <dbReference type="EMBL" id="CAK8998287.1"/>
    </source>
</evidence>
<feature type="signal peptide" evidence="3">
    <location>
        <begin position="1"/>
        <end position="15"/>
    </location>
</feature>